<dbReference type="AlphaFoldDB" id="A0A9X2C0U6"/>
<sequence>MMRAATPLAPHDVPTWRLHALRAMYLLIVVGLGCVVWPGFFNRTHPWVLMNGVVSCMLVAFSLLALVGLRHPLRMLPILLWELTWKTVWLAVIAAPLALQGRMDEATMGTVVECSLVVLVALVIPWRHVFEHYVRGRGERWNGAR</sequence>
<feature type="transmembrane region" description="Helical" evidence="1">
    <location>
        <begin position="21"/>
        <end position="41"/>
    </location>
</feature>
<proteinExistence type="predicted"/>
<dbReference type="RefSeq" id="WP_275684231.1">
    <property type="nucleotide sequence ID" value="NZ_JAJLJH010000007.1"/>
</dbReference>
<evidence type="ECO:0000313" key="2">
    <source>
        <dbReference type="EMBL" id="MCK9688188.1"/>
    </source>
</evidence>
<comment type="caution">
    <text evidence="2">The sequence shown here is derived from an EMBL/GenBank/DDBJ whole genome shotgun (WGS) entry which is preliminary data.</text>
</comment>
<accession>A0A9X2C0U6</accession>
<evidence type="ECO:0000256" key="1">
    <source>
        <dbReference type="SAM" id="Phobius"/>
    </source>
</evidence>
<keyword evidence="1" id="KW-1133">Transmembrane helix</keyword>
<feature type="transmembrane region" description="Helical" evidence="1">
    <location>
        <begin position="47"/>
        <end position="67"/>
    </location>
</feature>
<protein>
    <submittedName>
        <fullName evidence="2">Uncharacterized protein</fullName>
    </submittedName>
</protein>
<organism evidence="2 3">
    <name type="scientific">Scleromatobacter humisilvae</name>
    <dbReference type="NCBI Taxonomy" id="2897159"/>
    <lineage>
        <taxon>Bacteria</taxon>
        <taxon>Pseudomonadati</taxon>
        <taxon>Pseudomonadota</taxon>
        <taxon>Betaproteobacteria</taxon>
        <taxon>Burkholderiales</taxon>
        <taxon>Sphaerotilaceae</taxon>
        <taxon>Scleromatobacter</taxon>
    </lineage>
</organism>
<keyword evidence="1" id="KW-0812">Transmembrane</keyword>
<evidence type="ECO:0000313" key="3">
    <source>
        <dbReference type="Proteomes" id="UP001139353"/>
    </source>
</evidence>
<dbReference type="EMBL" id="JAJLJH010000007">
    <property type="protein sequence ID" value="MCK9688188.1"/>
    <property type="molecule type" value="Genomic_DNA"/>
</dbReference>
<keyword evidence="3" id="KW-1185">Reference proteome</keyword>
<reference evidence="2" key="1">
    <citation type="submission" date="2021-11" db="EMBL/GenBank/DDBJ databases">
        <title>BS-T2-15 a new species belonging to the Comamonadaceae family isolated from the soil of a French oak forest.</title>
        <authorList>
            <person name="Mieszkin S."/>
            <person name="Alain K."/>
        </authorList>
    </citation>
    <scope>NUCLEOTIDE SEQUENCE</scope>
    <source>
        <strain evidence="2">BS-T2-15</strain>
    </source>
</reference>
<dbReference type="Proteomes" id="UP001139353">
    <property type="component" value="Unassembled WGS sequence"/>
</dbReference>
<keyword evidence="1" id="KW-0472">Membrane</keyword>
<feature type="transmembrane region" description="Helical" evidence="1">
    <location>
        <begin position="79"/>
        <end position="98"/>
    </location>
</feature>
<feature type="transmembrane region" description="Helical" evidence="1">
    <location>
        <begin position="110"/>
        <end position="130"/>
    </location>
</feature>
<dbReference type="PROSITE" id="PS51257">
    <property type="entry name" value="PROKAR_LIPOPROTEIN"/>
    <property type="match status" value="1"/>
</dbReference>
<name>A0A9X2C0U6_9BURK</name>
<gene>
    <name evidence="2" type="ORF">LPC04_20980</name>
</gene>